<organism evidence="2 3">
    <name type="scientific">Legionella massiliensis</name>
    <dbReference type="NCBI Taxonomy" id="1034943"/>
    <lineage>
        <taxon>Bacteria</taxon>
        <taxon>Pseudomonadati</taxon>
        <taxon>Pseudomonadota</taxon>
        <taxon>Gammaproteobacteria</taxon>
        <taxon>Legionellales</taxon>
        <taxon>Legionellaceae</taxon>
        <taxon>Legionella</taxon>
    </lineage>
</organism>
<keyword evidence="3" id="KW-1185">Reference proteome</keyword>
<evidence type="ECO:0000313" key="3">
    <source>
        <dbReference type="Proteomes" id="UP000044071"/>
    </source>
</evidence>
<dbReference type="Proteomes" id="UP000044071">
    <property type="component" value="Unassembled WGS sequence"/>
</dbReference>
<evidence type="ECO:0000256" key="1">
    <source>
        <dbReference type="SAM" id="Phobius"/>
    </source>
</evidence>
<proteinExistence type="predicted"/>
<reference evidence="2 3" key="1">
    <citation type="submission" date="2014-06" db="EMBL/GenBank/DDBJ databases">
        <authorList>
            <person name="Urmite Genomes Urmite Genomes"/>
        </authorList>
    </citation>
    <scope>NUCLEOTIDE SEQUENCE [LARGE SCALE GENOMIC DNA]</scope>
</reference>
<gene>
    <name evidence="2" type="ORF">BN59_03421</name>
</gene>
<feature type="transmembrane region" description="Helical" evidence="1">
    <location>
        <begin position="145"/>
        <end position="165"/>
    </location>
</feature>
<dbReference type="EMBL" id="CCSB01000004">
    <property type="protein sequence ID" value="CDZ79104.1"/>
    <property type="molecule type" value="Genomic_DNA"/>
</dbReference>
<feature type="transmembrane region" description="Helical" evidence="1">
    <location>
        <begin position="118"/>
        <end position="139"/>
    </location>
</feature>
<evidence type="ECO:0000313" key="2">
    <source>
        <dbReference type="EMBL" id="CDZ79104.1"/>
    </source>
</evidence>
<dbReference type="RefSeq" id="WP_044012262.1">
    <property type="nucleotide sequence ID" value="NZ_CCVW01000004.1"/>
</dbReference>
<dbReference type="AlphaFoldDB" id="A0A078L4U8"/>
<keyword evidence="1" id="KW-0472">Membrane</keyword>
<accession>A0A078L4U8</accession>
<dbReference type="STRING" id="1034943.BN59_03421"/>
<keyword evidence="1" id="KW-1133">Transmembrane helix</keyword>
<keyword evidence="1" id="KW-0812">Transmembrane</keyword>
<name>A0A078L4U8_9GAMM</name>
<sequence>MPHFFRAIRRPPIKQISEGDLLIQEARRKLEGHENAAHLLYLISQRQQAFYNQIGALKKESDKQTYIYAYIHFARNLKEYIDNPRDVDERISQYHCSPIYYNVGGKNNEFSYTFGDEMASLILTLSICFLLASLLTLPINLAGGLIILSVCVALLGPSLYYNLAVTRPNTLSVQKEETELFLATQDLLDPQVRVDEEEQIDPDSLETATMK</sequence>
<protein>
    <submittedName>
        <fullName evidence="2">Uncharacterized protein</fullName>
    </submittedName>
</protein>